<sequence length="341" mass="36000">MGSCTCHRIPAERRDILCNWRCLKPRRWLGVLMFRVEKLTFERVSLTTISTILLQLFLFHACEPTYGDAELAGEPSISYTGAFLGLPTFFLGIAGGGLCTGTSPSASALPGTSPGVLPTLLPPYMYTSPSPHSGPNDGLPGPLPASSLFRKTAPRDLLGEGCCSCCCRISGDPASPSFRPAPKNPARQSGPALPRPLPSAGSRLASRSRSRRRRRTSDHADPPASASSTTTPTTIPPMPLPEMVPFVVGAAVAEADAAAGVDVLVGEDKVMDVDEGVEEVVEGEDEDEDEGDNDDEDDDETPGASCAGESLPSRPGGPRWQVGMLSVSLPPFWHDCAGGQQ</sequence>
<accession>A0ABQ8GAK5</accession>
<evidence type="ECO:0000313" key="3">
    <source>
        <dbReference type="Proteomes" id="UP000774617"/>
    </source>
</evidence>
<feature type="region of interest" description="Disordered" evidence="1">
    <location>
        <begin position="126"/>
        <end position="147"/>
    </location>
</feature>
<dbReference type="EMBL" id="JAGTJR010000013">
    <property type="protein sequence ID" value="KAH7050137.1"/>
    <property type="molecule type" value="Genomic_DNA"/>
</dbReference>
<evidence type="ECO:0000256" key="1">
    <source>
        <dbReference type="SAM" id="MobiDB-lite"/>
    </source>
</evidence>
<protein>
    <submittedName>
        <fullName evidence="2">Uncharacterized protein</fullName>
    </submittedName>
</protein>
<proteinExistence type="predicted"/>
<comment type="caution">
    <text evidence="2">The sequence shown here is derived from an EMBL/GenBank/DDBJ whole genome shotgun (WGS) entry which is preliminary data.</text>
</comment>
<keyword evidence="3" id="KW-1185">Reference proteome</keyword>
<feature type="compositionally biased region" description="Basic residues" evidence="1">
    <location>
        <begin position="206"/>
        <end position="216"/>
    </location>
</feature>
<name>A0ABQ8GAK5_9PEZI</name>
<organism evidence="2 3">
    <name type="scientific">Macrophomina phaseolina</name>
    <dbReference type="NCBI Taxonomy" id="35725"/>
    <lineage>
        <taxon>Eukaryota</taxon>
        <taxon>Fungi</taxon>
        <taxon>Dikarya</taxon>
        <taxon>Ascomycota</taxon>
        <taxon>Pezizomycotina</taxon>
        <taxon>Dothideomycetes</taxon>
        <taxon>Dothideomycetes incertae sedis</taxon>
        <taxon>Botryosphaeriales</taxon>
        <taxon>Botryosphaeriaceae</taxon>
        <taxon>Macrophomina</taxon>
    </lineage>
</organism>
<reference evidence="2 3" key="1">
    <citation type="journal article" date="2021" name="Nat. Commun.">
        <title>Genetic determinants of endophytism in the Arabidopsis root mycobiome.</title>
        <authorList>
            <person name="Mesny F."/>
            <person name="Miyauchi S."/>
            <person name="Thiergart T."/>
            <person name="Pickel B."/>
            <person name="Atanasova L."/>
            <person name="Karlsson M."/>
            <person name="Huettel B."/>
            <person name="Barry K.W."/>
            <person name="Haridas S."/>
            <person name="Chen C."/>
            <person name="Bauer D."/>
            <person name="Andreopoulos W."/>
            <person name="Pangilinan J."/>
            <person name="LaButti K."/>
            <person name="Riley R."/>
            <person name="Lipzen A."/>
            <person name="Clum A."/>
            <person name="Drula E."/>
            <person name="Henrissat B."/>
            <person name="Kohler A."/>
            <person name="Grigoriev I.V."/>
            <person name="Martin F.M."/>
            <person name="Hacquard S."/>
        </authorList>
    </citation>
    <scope>NUCLEOTIDE SEQUENCE [LARGE SCALE GENOMIC DNA]</scope>
    <source>
        <strain evidence="2 3">MPI-SDFR-AT-0080</strain>
    </source>
</reference>
<gene>
    <name evidence="2" type="ORF">B0J12DRAFT_88107</name>
</gene>
<dbReference type="Proteomes" id="UP000774617">
    <property type="component" value="Unassembled WGS sequence"/>
</dbReference>
<feature type="region of interest" description="Disordered" evidence="1">
    <location>
        <begin position="176"/>
        <end position="238"/>
    </location>
</feature>
<evidence type="ECO:0000313" key="2">
    <source>
        <dbReference type="EMBL" id="KAH7050137.1"/>
    </source>
</evidence>
<feature type="compositionally biased region" description="Acidic residues" evidence="1">
    <location>
        <begin position="278"/>
        <end position="301"/>
    </location>
</feature>
<feature type="region of interest" description="Disordered" evidence="1">
    <location>
        <begin position="278"/>
        <end position="322"/>
    </location>
</feature>
<feature type="compositionally biased region" description="Low complexity" evidence="1">
    <location>
        <begin position="222"/>
        <end position="233"/>
    </location>
</feature>